<evidence type="ECO:0008006" key="4">
    <source>
        <dbReference type="Google" id="ProtNLM"/>
    </source>
</evidence>
<dbReference type="Proteomes" id="UP001516400">
    <property type="component" value="Unassembled WGS sequence"/>
</dbReference>
<gene>
    <name evidence="2" type="ORF">HHI36_011189</name>
</gene>
<keyword evidence="3" id="KW-1185">Reference proteome</keyword>
<name>A0ABD2ML22_9CUCU</name>
<dbReference type="PANTHER" id="PTHR20974">
    <property type="entry name" value="UPF0585 PROTEIN CG18661"/>
    <property type="match status" value="1"/>
</dbReference>
<reference evidence="2 3" key="1">
    <citation type="journal article" date="2021" name="BMC Biol.">
        <title>Horizontally acquired antibacterial genes associated with adaptive radiation of ladybird beetles.</title>
        <authorList>
            <person name="Li H.S."/>
            <person name="Tang X.F."/>
            <person name="Huang Y.H."/>
            <person name="Xu Z.Y."/>
            <person name="Chen M.L."/>
            <person name="Du X.Y."/>
            <person name="Qiu B.Y."/>
            <person name="Chen P.T."/>
            <person name="Zhang W."/>
            <person name="Slipinski A."/>
            <person name="Escalona H.E."/>
            <person name="Waterhouse R.M."/>
            <person name="Zwick A."/>
            <person name="Pang H."/>
        </authorList>
    </citation>
    <scope>NUCLEOTIDE SEQUENCE [LARGE SCALE GENOMIC DNA]</scope>
    <source>
        <strain evidence="2">SYSU2018</strain>
    </source>
</reference>
<sequence>MKCASNIRQICQCIIYENMINRCKRAFTRFLGFPNQLSNSSITSNTENMSSQKVNYPAADRNKTPILEVLKKHFDIKIPGKVLELASGTGQHASFFATHFPNLEFQPSDVEESLFESIRAYANDTSTKNVKYPIKIDTSVEDIKDWNVNDLYDYIICINMIHVSPIECTIGLFKNGSQILKPSGLIVTYGAYAYNGTIEPQSNIDFDKSIRSQHPDWGLRDILDIENIASKYGIVLLHKYDLPSNNKCLIWRKES</sequence>
<dbReference type="SUPFAM" id="SSF53335">
    <property type="entry name" value="S-adenosyl-L-methionine-dependent methyltransferases"/>
    <property type="match status" value="1"/>
</dbReference>
<comment type="caution">
    <text evidence="2">The sequence shown here is derived from an EMBL/GenBank/DDBJ whole genome shotgun (WGS) entry which is preliminary data.</text>
</comment>
<proteinExistence type="inferred from homology"/>
<dbReference type="Pfam" id="PF06080">
    <property type="entry name" value="DUF938"/>
    <property type="match status" value="1"/>
</dbReference>
<evidence type="ECO:0000313" key="3">
    <source>
        <dbReference type="Proteomes" id="UP001516400"/>
    </source>
</evidence>
<comment type="similarity">
    <text evidence="1">Belongs to the UPF0585 family.</text>
</comment>
<dbReference type="AlphaFoldDB" id="A0ABD2ML22"/>
<protein>
    <recommendedName>
        <fullName evidence="4">Methyltransferase-like 26</fullName>
    </recommendedName>
</protein>
<dbReference type="InterPro" id="IPR010342">
    <property type="entry name" value="DUF938"/>
</dbReference>
<evidence type="ECO:0000313" key="2">
    <source>
        <dbReference type="EMBL" id="KAL3267047.1"/>
    </source>
</evidence>
<dbReference type="InterPro" id="IPR029063">
    <property type="entry name" value="SAM-dependent_MTases_sf"/>
</dbReference>
<evidence type="ECO:0000256" key="1">
    <source>
        <dbReference type="ARBA" id="ARBA00008308"/>
    </source>
</evidence>
<accession>A0ABD2ML22</accession>
<dbReference type="EMBL" id="JABFTP020000001">
    <property type="protein sequence ID" value="KAL3267047.1"/>
    <property type="molecule type" value="Genomic_DNA"/>
</dbReference>
<dbReference type="Gene3D" id="3.40.50.150">
    <property type="entry name" value="Vaccinia Virus protein VP39"/>
    <property type="match status" value="1"/>
</dbReference>
<organism evidence="2 3">
    <name type="scientific">Cryptolaemus montrouzieri</name>
    <dbReference type="NCBI Taxonomy" id="559131"/>
    <lineage>
        <taxon>Eukaryota</taxon>
        <taxon>Metazoa</taxon>
        <taxon>Ecdysozoa</taxon>
        <taxon>Arthropoda</taxon>
        <taxon>Hexapoda</taxon>
        <taxon>Insecta</taxon>
        <taxon>Pterygota</taxon>
        <taxon>Neoptera</taxon>
        <taxon>Endopterygota</taxon>
        <taxon>Coleoptera</taxon>
        <taxon>Polyphaga</taxon>
        <taxon>Cucujiformia</taxon>
        <taxon>Coccinelloidea</taxon>
        <taxon>Coccinellidae</taxon>
        <taxon>Scymninae</taxon>
        <taxon>Scymnini</taxon>
        <taxon>Cryptolaemus</taxon>
    </lineage>
</organism>
<dbReference type="PANTHER" id="PTHR20974:SF0">
    <property type="entry name" value="UPF0585 PROTEIN CG18661"/>
    <property type="match status" value="1"/>
</dbReference>